<protein>
    <submittedName>
        <fullName evidence="1">Uncharacterized protein</fullName>
    </submittedName>
</protein>
<evidence type="ECO:0000313" key="2">
    <source>
        <dbReference type="Proteomes" id="UP000827976"/>
    </source>
</evidence>
<name>A0ACB7WG35_DIOAL</name>
<dbReference type="Proteomes" id="UP000827976">
    <property type="component" value="Chromosome 4"/>
</dbReference>
<gene>
    <name evidence="1" type="ORF">IHE45_04G125800</name>
</gene>
<sequence length="32" mass="3353">MEIGDFGGVKLGDRRRELAGGMVWLVAGAGPH</sequence>
<proteinExistence type="predicted"/>
<reference evidence="2" key="1">
    <citation type="journal article" date="2022" name="Nat. Commun.">
        <title>Chromosome evolution and the genetic basis of agronomically important traits in greater yam.</title>
        <authorList>
            <person name="Bredeson J.V."/>
            <person name="Lyons J.B."/>
            <person name="Oniyinde I.O."/>
            <person name="Okereke N.R."/>
            <person name="Kolade O."/>
            <person name="Nnabue I."/>
            <person name="Nwadili C.O."/>
            <person name="Hribova E."/>
            <person name="Parker M."/>
            <person name="Nwogha J."/>
            <person name="Shu S."/>
            <person name="Carlson J."/>
            <person name="Kariba R."/>
            <person name="Muthemba S."/>
            <person name="Knop K."/>
            <person name="Barton G.J."/>
            <person name="Sherwood A.V."/>
            <person name="Lopez-Montes A."/>
            <person name="Asiedu R."/>
            <person name="Jamnadass R."/>
            <person name="Muchugi A."/>
            <person name="Goodstein D."/>
            <person name="Egesi C.N."/>
            <person name="Featherston J."/>
            <person name="Asfaw A."/>
            <person name="Simpson G.G."/>
            <person name="Dolezel J."/>
            <person name="Hendre P.S."/>
            <person name="Van Deynze A."/>
            <person name="Kumar P.L."/>
            <person name="Obidiegwu J.E."/>
            <person name="Bhattacharjee R."/>
            <person name="Rokhsar D.S."/>
        </authorList>
    </citation>
    <scope>NUCLEOTIDE SEQUENCE [LARGE SCALE GENOMIC DNA]</scope>
    <source>
        <strain evidence="2">cv. TDa95/00328</strain>
    </source>
</reference>
<organism evidence="1 2">
    <name type="scientific">Dioscorea alata</name>
    <name type="common">Purple yam</name>
    <dbReference type="NCBI Taxonomy" id="55571"/>
    <lineage>
        <taxon>Eukaryota</taxon>
        <taxon>Viridiplantae</taxon>
        <taxon>Streptophyta</taxon>
        <taxon>Embryophyta</taxon>
        <taxon>Tracheophyta</taxon>
        <taxon>Spermatophyta</taxon>
        <taxon>Magnoliopsida</taxon>
        <taxon>Liliopsida</taxon>
        <taxon>Dioscoreales</taxon>
        <taxon>Dioscoreaceae</taxon>
        <taxon>Dioscorea</taxon>
    </lineage>
</organism>
<comment type="caution">
    <text evidence="1">The sequence shown here is derived from an EMBL/GenBank/DDBJ whole genome shotgun (WGS) entry which is preliminary data.</text>
</comment>
<accession>A0ACB7WG35</accession>
<evidence type="ECO:0000313" key="1">
    <source>
        <dbReference type="EMBL" id="KAH7686763.1"/>
    </source>
</evidence>
<keyword evidence="2" id="KW-1185">Reference proteome</keyword>
<dbReference type="EMBL" id="CM037014">
    <property type="protein sequence ID" value="KAH7686763.1"/>
    <property type="molecule type" value="Genomic_DNA"/>
</dbReference>